<dbReference type="STRING" id="692418.SAMN04488029_3790"/>
<keyword evidence="1" id="KW-1133">Transmembrane helix</keyword>
<dbReference type="EMBL" id="FWYF01000004">
    <property type="protein sequence ID" value="SMD38409.1"/>
    <property type="molecule type" value="Genomic_DNA"/>
</dbReference>
<evidence type="ECO:0000313" key="3">
    <source>
        <dbReference type="Proteomes" id="UP000192472"/>
    </source>
</evidence>
<dbReference type="AlphaFoldDB" id="A0A1W2GP28"/>
<feature type="transmembrane region" description="Helical" evidence="1">
    <location>
        <begin position="6"/>
        <end position="29"/>
    </location>
</feature>
<accession>A0A1W2GP28</accession>
<protein>
    <submittedName>
        <fullName evidence="2">Uncharacterized protein</fullName>
    </submittedName>
</protein>
<evidence type="ECO:0000256" key="1">
    <source>
        <dbReference type="SAM" id="Phobius"/>
    </source>
</evidence>
<reference evidence="2 3" key="1">
    <citation type="submission" date="2017-04" db="EMBL/GenBank/DDBJ databases">
        <authorList>
            <person name="Afonso C.L."/>
            <person name="Miller P.J."/>
            <person name="Scott M.A."/>
            <person name="Spackman E."/>
            <person name="Goraichik I."/>
            <person name="Dimitrov K.M."/>
            <person name="Suarez D.L."/>
            <person name="Swayne D.E."/>
        </authorList>
    </citation>
    <scope>NUCLEOTIDE SEQUENCE [LARGE SCALE GENOMIC DNA]</scope>
    <source>
        <strain evidence="2 3">DSM 26133</strain>
    </source>
</reference>
<gene>
    <name evidence="2" type="ORF">SAMN04488029_3790</name>
</gene>
<sequence>MRNELIFVGSFTLKYILSPLVIVIELFLAPDKYSPNLIKGQLKI</sequence>
<evidence type="ECO:0000313" key="2">
    <source>
        <dbReference type="EMBL" id="SMD38409.1"/>
    </source>
</evidence>
<name>A0A1W2GP28_REIFA</name>
<proteinExistence type="predicted"/>
<dbReference type="Proteomes" id="UP000192472">
    <property type="component" value="Unassembled WGS sequence"/>
</dbReference>
<organism evidence="2 3">
    <name type="scientific">Reichenbachiella faecimaris</name>
    <dbReference type="NCBI Taxonomy" id="692418"/>
    <lineage>
        <taxon>Bacteria</taxon>
        <taxon>Pseudomonadati</taxon>
        <taxon>Bacteroidota</taxon>
        <taxon>Cytophagia</taxon>
        <taxon>Cytophagales</taxon>
        <taxon>Reichenbachiellaceae</taxon>
        <taxon>Reichenbachiella</taxon>
    </lineage>
</organism>
<keyword evidence="1" id="KW-0812">Transmembrane</keyword>
<keyword evidence="3" id="KW-1185">Reference proteome</keyword>
<keyword evidence="1" id="KW-0472">Membrane</keyword>